<reference evidence="13" key="2">
    <citation type="journal article" date="2021" name="PeerJ">
        <title>Extensive microbial diversity within the chicken gut microbiome revealed by metagenomics and culture.</title>
        <authorList>
            <person name="Gilroy R."/>
            <person name="Ravi A."/>
            <person name="Getino M."/>
            <person name="Pursley I."/>
            <person name="Horton D.L."/>
            <person name="Alikhan N.F."/>
            <person name="Baker D."/>
            <person name="Gharbi K."/>
            <person name="Hall N."/>
            <person name="Watson M."/>
            <person name="Adriaenssens E.M."/>
            <person name="Foster-Nyarko E."/>
            <person name="Jarju S."/>
            <person name="Secka A."/>
            <person name="Antonio M."/>
            <person name="Oren A."/>
            <person name="Chaudhuri R.R."/>
            <person name="La Ragione R."/>
            <person name="Hildebrand F."/>
            <person name="Pallen M.J."/>
        </authorList>
    </citation>
    <scope>NUCLEOTIDE SEQUENCE</scope>
    <source>
        <strain evidence="13">9366</strain>
    </source>
</reference>
<dbReference type="PROSITE" id="PS01281">
    <property type="entry name" value="GIDA_2"/>
    <property type="match status" value="1"/>
</dbReference>
<dbReference type="InterPro" id="IPR044920">
    <property type="entry name" value="MnmG_C_subdom_sf"/>
</dbReference>
<dbReference type="InterPro" id="IPR002218">
    <property type="entry name" value="MnmG-rel"/>
</dbReference>
<evidence type="ECO:0000256" key="7">
    <source>
        <dbReference type="ARBA" id="ARBA00022827"/>
    </source>
</evidence>
<evidence type="ECO:0000256" key="3">
    <source>
        <dbReference type="ARBA" id="ARBA00007653"/>
    </source>
</evidence>
<dbReference type="PRINTS" id="PR00411">
    <property type="entry name" value="PNDRDTASEI"/>
</dbReference>
<comment type="caution">
    <text evidence="11">Lacks conserved residue(s) required for the propagation of feature annotation.</text>
</comment>
<dbReference type="PROSITE" id="PS01280">
    <property type="entry name" value="GIDA_1"/>
    <property type="match status" value="1"/>
</dbReference>
<evidence type="ECO:0000313" key="13">
    <source>
        <dbReference type="EMBL" id="HIU62695.1"/>
    </source>
</evidence>
<gene>
    <name evidence="11 13" type="primary">mnmG</name>
    <name evidence="11" type="synonym">gidA</name>
    <name evidence="13" type="ORF">IAB07_02865</name>
</gene>
<reference evidence="13" key="1">
    <citation type="submission" date="2020-10" db="EMBL/GenBank/DDBJ databases">
        <authorList>
            <person name="Gilroy R."/>
        </authorList>
    </citation>
    <scope>NUCLEOTIDE SEQUENCE</scope>
    <source>
        <strain evidence="13">9366</strain>
    </source>
</reference>
<dbReference type="PANTHER" id="PTHR11806:SF0">
    <property type="entry name" value="PROTEIN MTO1 HOMOLOG, MITOCHONDRIAL"/>
    <property type="match status" value="1"/>
</dbReference>
<keyword evidence="7 11" id="KW-0274">FAD</keyword>
<evidence type="ECO:0000256" key="8">
    <source>
        <dbReference type="ARBA" id="ARBA00023027"/>
    </source>
</evidence>
<evidence type="ECO:0000256" key="9">
    <source>
        <dbReference type="ARBA" id="ARBA00025948"/>
    </source>
</evidence>
<dbReference type="Pfam" id="PF21680">
    <property type="entry name" value="GIDA_C_1st"/>
    <property type="match status" value="1"/>
</dbReference>
<comment type="subcellular location">
    <subcellularLocation>
        <location evidence="11">Cytoplasm</location>
    </subcellularLocation>
</comment>
<keyword evidence="6 11" id="KW-0819">tRNA processing</keyword>
<comment type="subunit">
    <text evidence="9 11">Homodimer. Heterotetramer of two MnmE and two MnmG subunits.</text>
</comment>
<keyword evidence="5 11" id="KW-0285">Flavoprotein</keyword>
<dbReference type="NCBIfam" id="TIGR00136">
    <property type="entry name" value="mnmG_gidA"/>
    <property type="match status" value="1"/>
</dbReference>
<comment type="cofactor">
    <cofactor evidence="1 11">
        <name>FAD</name>
        <dbReference type="ChEBI" id="CHEBI:57692"/>
    </cofactor>
</comment>
<proteinExistence type="inferred from homology"/>
<dbReference type="HAMAP" id="MF_00129">
    <property type="entry name" value="MnmG_GidA"/>
    <property type="match status" value="1"/>
</dbReference>
<dbReference type="PANTHER" id="PTHR11806">
    <property type="entry name" value="GLUCOSE INHIBITED DIVISION PROTEIN A"/>
    <property type="match status" value="1"/>
</dbReference>
<protein>
    <recommendedName>
        <fullName evidence="4 11">tRNA uridine 5-carboxymethylaminomethyl modification enzyme MnmG</fullName>
    </recommendedName>
    <alternativeName>
        <fullName evidence="10 11">Glucose-inhibited division protein A</fullName>
    </alternativeName>
</protein>
<dbReference type="Pfam" id="PF01134">
    <property type="entry name" value="GIDA"/>
    <property type="match status" value="1"/>
</dbReference>
<comment type="similarity">
    <text evidence="3 11">Belongs to the MnmG family.</text>
</comment>
<dbReference type="AlphaFoldDB" id="A0A9D1MLH4"/>
<dbReference type="FunFam" id="3.50.50.60:FF:000002">
    <property type="entry name" value="tRNA uridine 5-carboxymethylaminomethyl modification enzyme MnmG"/>
    <property type="match status" value="1"/>
</dbReference>
<dbReference type="InterPro" id="IPR026904">
    <property type="entry name" value="MnmG_C"/>
</dbReference>
<comment type="caution">
    <text evidence="13">The sequence shown here is derived from an EMBL/GenBank/DDBJ whole genome shotgun (WGS) entry which is preliminary data.</text>
</comment>
<dbReference type="Proteomes" id="UP000824145">
    <property type="component" value="Unassembled WGS sequence"/>
</dbReference>
<evidence type="ECO:0000256" key="6">
    <source>
        <dbReference type="ARBA" id="ARBA00022694"/>
    </source>
</evidence>
<dbReference type="InterPro" id="IPR020595">
    <property type="entry name" value="MnmG-rel_CS"/>
</dbReference>
<dbReference type="SMART" id="SM01228">
    <property type="entry name" value="GIDA_assoc_3"/>
    <property type="match status" value="1"/>
</dbReference>
<dbReference type="InterPro" id="IPR047001">
    <property type="entry name" value="MnmG_C_subdom"/>
</dbReference>
<feature type="binding site" evidence="11">
    <location>
        <begin position="269"/>
        <end position="283"/>
    </location>
    <ligand>
        <name>NAD(+)</name>
        <dbReference type="ChEBI" id="CHEBI:57540"/>
    </ligand>
</feature>
<dbReference type="SUPFAM" id="SSF51905">
    <property type="entry name" value="FAD/NAD(P)-binding domain"/>
    <property type="match status" value="1"/>
</dbReference>
<feature type="binding site" evidence="11">
    <location>
        <begin position="11"/>
        <end position="16"/>
    </location>
    <ligand>
        <name>FAD</name>
        <dbReference type="ChEBI" id="CHEBI:57692"/>
    </ligand>
</feature>
<keyword evidence="8 11" id="KW-0520">NAD</keyword>
<evidence type="ECO:0000256" key="1">
    <source>
        <dbReference type="ARBA" id="ARBA00001974"/>
    </source>
</evidence>
<dbReference type="GO" id="GO:0050660">
    <property type="term" value="F:flavin adenine dinucleotide binding"/>
    <property type="evidence" value="ECO:0007669"/>
    <property type="project" value="UniProtKB-UniRule"/>
</dbReference>
<feature type="domain" description="tRNA uridine 5-carboxymethylaminomethyl modification enzyme C-terminal subdomain" evidence="12">
    <location>
        <begin position="538"/>
        <end position="609"/>
    </location>
</feature>
<dbReference type="Pfam" id="PF13932">
    <property type="entry name" value="SAM_GIDA_C"/>
    <property type="match status" value="1"/>
</dbReference>
<dbReference type="EMBL" id="DVNJ01000015">
    <property type="protein sequence ID" value="HIU62695.1"/>
    <property type="molecule type" value="Genomic_DNA"/>
</dbReference>
<evidence type="ECO:0000256" key="10">
    <source>
        <dbReference type="ARBA" id="ARBA00031800"/>
    </source>
</evidence>
<sequence length="617" mass="68550">MEKVYDGIVIGGGHAGVEAALALARTGLKTLMMTLTPDAIAYMACNPSVGGTAKGHLVREIDALGGQMGLNADATALQMRMLNRGKGEAVHSLRAQSDKIKYHLNMKRTLEEQENLDILQAEAAEILVAGGKVRGVKTTLGDTYEARAVIVATGVYLNSDIITGEWKKESGPSGFACATFLTQSLVSLGLEVRRFKTGTPARLDGRTIDYSRMQAQEGEDVYAFSFMTEGKVENKAKCYLTYTTQATKDVIMRNISRSPLYNGTIKSTGPRYCPSIEDKVMRFADKERHQIFLEPESAFTHEVYAQGMSSSLPFDVQEEMYHTVTGLERARIVRYAYAIEYDCIDSTRLLPTLQVKGVEGLFTAGQINGSSGYEEAAAQGIMAGINASLMLRNMPPLVLSRDEAYIGVLIDDLVTKGTNEPYRMMTARAEHRLHLRQENADMRLTPKGREVGLVDDERWEKFKKKQEQFEIFSPLLGDFAPKAPTSAFLEEIKEGGEGNYSYEQLFKRTGTSTASVKRFFPTWKDCDERVLGELITRCRYSGYMEKQRAAIEKERKMSSRLIPPDIDYLNMHGLRLEARQKLDKIRPVDLGQAARISGVSPADIAVLMVRLAGRGEQ</sequence>
<name>A0A9D1MLH4_9FIRM</name>
<dbReference type="FunFam" id="1.10.150.570:FF:000001">
    <property type="entry name" value="tRNA uridine 5-carboxymethylaminomethyl modification enzyme MnmG"/>
    <property type="match status" value="1"/>
</dbReference>
<evidence type="ECO:0000256" key="5">
    <source>
        <dbReference type="ARBA" id="ARBA00022630"/>
    </source>
</evidence>
<evidence type="ECO:0000259" key="12">
    <source>
        <dbReference type="SMART" id="SM01228"/>
    </source>
</evidence>
<evidence type="ECO:0000256" key="4">
    <source>
        <dbReference type="ARBA" id="ARBA00020461"/>
    </source>
</evidence>
<evidence type="ECO:0000313" key="14">
    <source>
        <dbReference type="Proteomes" id="UP000824145"/>
    </source>
</evidence>
<dbReference type="GO" id="GO:0002098">
    <property type="term" value="P:tRNA wobble uridine modification"/>
    <property type="evidence" value="ECO:0007669"/>
    <property type="project" value="InterPro"/>
</dbReference>
<dbReference type="InterPro" id="IPR049312">
    <property type="entry name" value="GIDA_C_N"/>
</dbReference>
<dbReference type="Gene3D" id="1.10.150.570">
    <property type="entry name" value="GidA associated domain, C-terminal subdomain"/>
    <property type="match status" value="1"/>
</dbReference>
<accession>A0A9D1MLH4</accession>
<dbReference type="InterPro" id="IPR040131">
    <property type="entry name" value="MnmG_N"/>
</dbReference>
<organism evidence="13 14">
    <name type="scientific">Candidatus Caccalectryoclostridium excrementigallinarum</name>
    <dbReference type="NCBI Taxonomy" id="2840710"/>
    <lineage>
        <taxon>Bacteria</taxon>
        <taxon>Bacillati</taxon>
        <taxon>Bacillota</taxon>
        <taxon>Clostridia</taxon>
        <taxon>Christensenellales</taxon>
        <taxon>Christensenellaceae</taxon>
        <taxon>Christensenellaceae incertae sedis</taxon>
        <taxon>Candidatus Caccalectryoclostridium</taxon>
    </lineage>
</organism>
<dbReference type="GO" id="GO:0005829">
    <property type="term" value="C:cytosol"/>
    <property type="evidence" value="ECO:0007669"/>
    <property type="project" value="TreeGrafter"/>
</dbReference>
<dbReference type="InterPro" id="IPR004416">
    <property type="entry name" value="MnmG"/>
</dbReference>
<dbReference type="GO" id="GO:0030488">
    <property type="term" value="P:tRNA methylation"/>
    <property type="evidence" value="ECO:0007669"/>
    <property type="project" value="TreeGrafter"/>
</dbReference>
<comment type="function">
    <text evidence="2 11">NAD-binding protein involved in the addition of a carboxymethylaminomethyl (cmnm) group at the wobble position (U34) of certain tRNAs, forming tRNA-cmnm(5)s(2)U34.</text>
</comment>
<dbReference type="Gene3D" id="3.50.50.60">
    <property type="entry name" value="FAD/NAD(P)-binding domain"/>
    <property type="match status" value="2"/>
</dbReference>
<keyword evidence="11" id="KW-0963">Cytoplasm</keyword>
<dbReference type="InterPro" id="IPR036188">
    <property type="entry name" value="FAD/NAD-bd_sf"/>
</dbReference>
<evidence type="ECO:0000256" key="2">
    <source>
        <dbReference type="ARBA" id="ARBA00003717"/>
    </source>
</evidence>
<evidence type="ECO:0000256" key="11">
    <source>
        <dbReference type="HAMAP-Rule" id="MF_00129"/>
    </source>
</evidence>